<dbReference type="AlphaFoldDB" id="A0A2A5WGJ4"/>
<dbReference type="GO" id="GO:0005737">
    <property type="term" value="C:cytoplasm"/>
    <property type="evidence" value="ECO:0007669"/>
    <property type="project" value="TreeGrafter"/>
</dbReference>
<organism evidence="7 8">
    <name type="scientific">OM182 bacterium MED-G28</name>
    <dbReference type="NCBI Taxonomy" id="1986256"/>
    <lineage>
        <taxon>Bacteria</taxon>
        <taxon>Pseudomonadati</taxon>
        <taxon>Pseudomonadota</taxon>
        <taxon>Gammaproteobacteria</taxon>
        <taxon>OMG group</taxon>
        <taxon>OM182 clade</taxon>
    </lineage>
</organism>
<evidence type="ECO:0000313" key="7">
    <source>
        <dbReference type="EMBL" id="PDH35354.1"/>
    </source>
</evidence>
<evidence type="ECO:0000256" key="4">
    <source>
        <dbReference type="ARBA" id="ARBA00023002"/>
    </source>
</evidence>
<dbReference type="Gene3D" id="3.30.390.30">
    <property type="match status" value="1"/>
</dbReference>
<gene>
    <name evidence="7" type="ORF">CNF02_01185</name>
</gene>
<keyword evidence="2" id="KW-0285">Flavoprotein</keyword>
<dbReference type="PRINTS" id="PR00411">
    <property type="entry name" value="PNDRDTASEI"/>
</dbReference>
<dbReference type="EMBL" id="NTJZ01000001">
    <property type="protein sequence ID" value="PDH35354.1"/>
    <property type="molecule type" value="Genomic_DNA"/>
</dbReference>
<keyword evidence="3" id="KW-0274">FAD</keyword>
<dbReference type="InterPro" id="IPR050446">
    <property type="entry name" value="FAD-oxidoreductase/Apoptosis"/>
</dbReference>
<proteinExistence type="predicted"/>
<evidence type="ECO:0000259" key="6">
    <source>
        <dbReference type="Pfam" id="PF14759"/>
    </source>
</evidence>
<dbReference type="InterPro" id="IPR023753">
    <property type="entry name" value="FAD/NAD-binding_dom"/>
</dbReference>
<dbReference type="InterPro" id="IPR028202">
    <property type="entry name" value="Reductase_C"/>
</dbReference>
<accession>A0A2A5WGJ4</accession>
<dbReference type="GO" id="GO:0016651">
    <property type="term" value="F:oxidoreductase activity, acting on NAD(P)H"/>
    <property type="evidence" value="ECO:0007669"/>
    <property type="project" value="TreeGrafter"/>
</dbReference>
<dbReference type="InterPro" id="IPR016156">
    <property type="entry name" value="FAD/NAD-linked_Rdtase_dimer_sf"/>
</dbReference>
<dbReference type="InterPro" id="IPR036188">
    <property type="entry name" value="FAD/NAD-bd_sf"/>
</dbReference>
<reference evidence="7 8" key="1">
    <citation type="submission" date="2017-08" db="EMBL/GenBank/DDBJ databases">
        <title>Fine stratification of microbial communities through a metagenomic profile of the photic zone.</title>
        <authorList>
            <person name="Haro-Moreno J.M."/>
            <person name="Lopez-Perez M."/>
            <person name="De La Torre J."/>
            <person name="Picazo A."/>
            <person name="Camacho A."/>
            <person name="Rodriguez-Valera F."/>
        </authorList>
    </citation>
    <scope>NUCLEOTIDE SEQUENCE [LARGE SCALE GENOMIC DNA]</scope>
    <source>
        <strain evidence="7">MED-G28</strain>
    </source>
</reference>
<dbReference type="PRINTS" id="PR00368">
    <property type="entry name" value="FADPNR"/>
</dbReference>
<dbReference type="SUPFAM" id="SSF55424">
    <property type="entry name" value="FAD/NAD-linked reductases, dimerisation (C-terminal) domain"/>
    <property type="match status" value="1"/>
</dbReference>
<dbReference type="Pfam" id="PF07992">
    <property type="entry name" value="Pyr_redox_2"/>
    <property type="match status" value="1"/>
</dbReference>
<dbReference type="Gene3D" id="3.50.50.60">
    <property type="entry name" value="FAD/NAD(P)-binding domain"/>
    <property type="match status" value="2"/>
</dbReference>
<dbReference type="Pfam" id="PF14759">
    <property type="entry name" value="Reductase_C"/>
    <property type="match status" value="1"/>
</dbReference>
<dbReference type="PANTHER" id="PTHR43557:SF2">
    <property type="entry name" value="RIESKE DOMAIN-CONTAINING PROTEIN-RELATED"/>
    <property type="match status" value="1"/>
</dbReference>
<evidence type="ECO:0000256" key="2">
    <source>
        <dbReference type="ARBA" id="ARBA00022630"/>
    </source>
</evidence>
<protein>
    <submittedName>
        <fullName evidence="7">Pyridine nucleotide-disulfide oxidoreductase</fullName>
    </submittedName>
</protein>
<evidence type="ECO:0000256" key="1">
    <source>
        <dbReference type="ARBA" id="ARBA00001974"/>
    </source>
</evidence>
<evidence type="ECO:0000256" key="3">
    <source>
        <dbReference type="ARBA" id="ARBA00022827"/>
    </source>
</evidence>
<evidence type="ECO:0000313" key="8">
    <source>
        <dbReference type="Proteomes" id="UP000219329"/>
    </source>
</evidence>
<comment type="cofactor">
    <cofactor evidence="1">
        <name>FAD</name>
        <dbReference type="ChEBI" id="CHEBI:57692"/>
    </cofactor>
</comment>
<dbReference type="PANTHER" id="PTHR43557">
    <property type="entry name" value="APOPTOSIS-INDUCING FACTOR 1"/>
    <property type="match status" value="1"/>
</dbReference>
<feature type="domain" description="Reductase C-terminal" evidence="6">
    <location>
        <begin position="320"/>
        <end position="403"/>
    </location>
</feature>
<comment type="caution">
    <text evidence="7">The sequence shown here is derived from an EMBL/GenBank/DDBJ whole genome shotgun (WGS) entry which is preliminary data.</text>
</comment>
<name>A0A2A5WGJ4_9GAMM</name>
<feature type="domain" description="FAD/NAD(P)-binding" evidence="5">
    <location>
        <begin position="4"/>
        <end position="301"/>
    </location>
</feature>
<keyword evidence="4" id="KW-0560">Oxidoreductase</keyword>
<dbReference type="SUPFAM" id="SSF51905">
    <property type="entry name" value="FAD/NAD(P)-binding domain"/>
    <property type="match status" value="1"/>
</dbReference>
<evidence type="ECO:0000259" key="5">
    <source>
        <dbReference type="Pfam" id="PF07992"/>
    </source>
</evidence>
<sequence>MSKKDCVIIGASHAGVTLAMQLRKEGWKDGIILIGEESELPYHRPPLSKEHLAGEKAIDAIRLRPEKMFIDNNIELKLGLTVLQLYPGKKKIMLSNGQEINYEKLALCTGSRVNKISIGGSLDNIFYVRTAADVALLSQKLSNSKKAVIIGAGYIGLESAAVLSKLGLSVTVIELADRILERVTGEIMSSYVSALHKKEGVNILTSTAVESIEGDGRVEKVICQDGRELLADTVIIGVGVSPNISLAEAAGLEVDRGIVVNKFTQTSDTDIFSAGDCTIHPSQIYKRDIRLESVQNANDQARCAAANICDKQEVYNAVPWFWSDQFGTKLQMTGLSEGADETVLRGNPSPENESGFVVFYLKEGVIIAADCVGRPKEFMLSKQLIKGGVRIPASVLADESVETSLLLDKAI</sequence>
<dbReference type="Proteomes" id="UP000219329">
    <property type="component" value="Unassembled WGS sequence"/>
</dbReference>